<keyword evidence="1" id="KW-1133">Transmembrane helix</keyword>
<feature type="transmembrane region" description="Helical" evidence="1">
    <location>
        <begin position="158"/>
        <end position="183"/>
    </location>
</feature>
<protein>
    <recommendedName>
        <fullName evidence="4">DUF4199 domain-containing protein</fullName>
    </recommendedName>
</protein>
<name>A0ABP3TMQ4_9FLAO</name>
<dbReference type="Proteomes" id="UP001501758">
    <property type="component" value="Unassembled WGS sequence"/>
</dbReference>
<evidence type="ECO:0008006" key="4">
    <source>
        <dbReference type="Google" id="ProtNLM"/>
    </source>
</evidence>
<gene>
    <name evidence="2" type="ORF">GCM10009430_02870</name>
</gene>
<feature type="transmembrane region" description="Helical" evidence="1">
    <location>
        <begin position="75"/>
        <end position="93"/>
    </location>
</feature>
<organism evidence="2 3">
    <name type="scientific">Aquimarina litoralis</name>
    <dbReference type="NCBI Taxonomy" id="584605"/>
    <lineage>
        <taxon>Bacteria</taxon>
        <taxon>Pseudomonadati</taxon>
        <taxon>Bacteroidota</taxon>
        <taxon>Flavobacteriia</taxon>
        <taxon>Flavobacteriales</taxon>
        <taxon>Flavobacteriaceae</taxon>
        <taxon>Aquimarina</taxon>
    </lineage>
</organism>
<feature type="transmembrane region" description="Helical" evidence="1">
    <location>
        <begin position="12"/>
        <end position="31"/>
    </location>
</feature>
<keyword evidence="3" id="KW-1185">Reference proteome</keyword>
<feature type="transmembrane region" description="Helical" evidence="1">
    <location>
        <begin position="43"/>
        <end position="63"/>
    </location>
</feature>
<dbReference type="RefSeq" id="WP_343909792.1">
    <property type="nucleotide sequence ID" value="NZ_BAAAGE010000001.1"/>
</dbReference>
<sequence length="204" mass="23317">MLVAKLKEVWKEITLLSTWIASVAGAFIIPLPSWHASDDNTVFLMKFGVFIATALAGFLILYSLKNKMIQTWMRLSINFIVILIGTYAAYHFTREAKTLPYLEKDIVIGNEFKNSNPFEAFEASHGFLPARNEQMMILLGDPEKAWTKESIMTNRVQLMVLLFLCYLFSAGFIISFCNLMILYKEKYTIKVEEKSSGDTLKETV</sequence>
<keyword evidence="1" id="KW-0812">Transmembrane</keyword>
<evidence type="ECO:0000256" key="1">
    <source>
        <dbReference type="SAM" id="Phobius"/>
    </source>
</evidence>
<reference evidence="3" key="1">
    <citation type="journal article" date="2019" name="Int. J. Syst. Evol. Microbiol.">
        <title>The Global Catalogue of Microorganisms (GCM) 10K type strain sequencing project: providing services to taxonomists for standard genome sequencing and annotation.</title>
        <authorList>
            <consortium name="The Broad Institute Genomics Platform"/>
            <consortium name="The Broad Institute Genome Sequencing Center for Infectious Disease"/>
            <person name="Wu L."/>
            <person name="Ma J."/>
        </authorList>
    </citation>
    <scope>NUCLEOTIDE SEQUENCE [LARGE SCALE GENOMIC DNA]</scope>
    <source>
        <strain evidence="3">JCM 15974</strain>
    </source>
</reference>
<dbReference type="EMBL" id="BAAAGE010000001">
    <property type="protein sequence ID" value="GAA0712447.1"/>
    <property type="molecule type" value="Genomic_DNA"/>
</dbReference>
<proteinExistence type="predicted"/>
<evidence type="ECO:0000313" key="3">
    <source>
        <dbReference type="Proteomes" id="UP001501758"/>
    </source>
</evidence>
<evidence type="ECO:0000313" key="2">
    <source>
        <dbReference type="EMBL" id="GAA0712447.1"/>
    </source>
</evidence>
<accession>A0ABP3TMQ4</accession>
<keyword evidence="1" id="KW-0472">Membrane</keyword>
<comment type="caution">
    <text evidence="2">The sequence shown here is derived from an EMBL/GenBank/DDBJ whole genome shotgun (WGS) entry which is preliminary data.</text>
</comment>